<feature type="compositionally biased region" description="Acidic residues" evidence="1">
    <location>
        <begin position="357"/>
        <end position="381"/>
    </location>
</feature>
<gene>
    <name evidence="2" type="ORF">SAMN05660690_3620</name>
</gene>
<evidence type="ECO:0000256" key="1">
    <source>
        <dbReference type="SAM" id="MobiDB-lite"/>
    </source>
</evidence>
<dbReference type="SUPFAM" id="SSF48452">
    <property type="entry name" value="TPR-like"/>
    <property type="match status" value="1"/>
</dbReference>
<dbReference type="STRING" id="1190417.SAMN05660690_3620"/>
<protein>
    <recommendedName>
        <fullName evidence="4">Tetratricopeptide repeat-containing protein</fullName>
    </recommendedName>
</protein>
<proteinExistence type="predicted"/>
<feature type="region of interest" description="Disordered" evidence="1">
    <location>
        <begin position="1"/>
        <end position="160"/>
    </location>
</feature>
<feature type="compositionally biased region" description="Basic and acidic residues" evidence="1">
    <location>
        <begin position="62"/>
        <end position="79"/>
    </location>
</feature>
<name>A0A1G6SUZ0_9ACTN</name>
<feature type="compositionally biased region" description="Basic and acidic residues" evidence="1">
    <location>
        <begin position="1"/>
        <end position="12"/>
    </location>
</feature>
<evidence type="ECO:0000313" key="3">
    <source>
        <dbReference type="Proteomes" id="UP000199416"/>
    </source>
</evidence>
<feature type="compositionally biased region" description="Basic and acidic residues" evidence="1">
    <location>
        <begin position="20"/>
        <end position="38"/>
    </location>
</feature>
<dbReference type="Gene3D" id="1.25.40.10">
    <property type="entry name" value="Tetratricopeptide repeat domain"/>
    <property type="match status" value="1"/>
</dbReference>
<dbReference type="InterPro" id="IPR011990">
    <property type="entry name" value="TPR-like_helical_dom_sf"/>
</dbReference>
<dbReference type="Proteomes" id="UP000199416">
    <property type="component" value="Unassembled WGS sequence"/>
</dbReference>
<accession>A0A1G6SUZ0</accession>
<feature type="region of interest" description="Disordered" evidence="1">
    <location>
        <begin position="357"/>
        <end position="399"/>
    </location>
</feature>
<evidence type="ECO:0000313" key="2">
    <source>
        <dbReference type="EMBL" id="SDD20116.1"/>
    </source>
</evidence>
<organism evidence="2 3">
    <name type="scientific">Geodermatophilus telluris</name>
    <dbReference type="NCBI Taxonomy" id="1190417"/>
    <lineage>
        <taxon>Bacteria</taxon>
        <taxon>Bacillati</taxon>
        <taxon>Actinomycetota</taxon>
        <taxon>Actinomycetes</taxon>
        <taxon>Geodermatophilales</taxon>
        <taxon>Geodermatophilaceae</taxon>
        <taxon>Geodermatophilus</taxon>
    </lineage>
</organism>
<keyword evidence="3" id="KW-1185">Reference proteome</keyword>
<reference evidence="3" key="1">
    <citation type="submission" date="2016-10" db="EMBL/GenBank/DDBJ databases">
        <authorList>
            <person name="Varghese N."/>
            <person name="Submissions S."/>
        </authorList>
    </citation>
    <scope>NUCLEOTIDE SEQUENCE [LARGE SCALE GENOMIC DNA]</scope>
    <source>
        <strain evidence="3">DSM 45421</strain>
    </source>
</reference>
<dbReference type="AlphaFoldDB" id="A0A1G6SUZ0"/>
<sequence>MAGERAERRPASDRGTGNAGERRPAAGRDAGDWRDRRPTGGTGGGWRDRGSSGADRAQGGPADRRTHGGRSGDRRDRRPAAGPTGRPAPRRDEGAAGRGDRNGQDRRPARGEGRERRPERDRPARSGGQRPEWGDRRPAPDRTPPLAPGPELPDWADARDLDPSVRSALRGLESRNAERVARHLVVAGTVGDEDPELALAHARAARDRASRIAVVREAVGVTAYHAGDYAEASRELRAYRRMSGDEGYRAVLADCERALGRAEVALRLVREALAERPDPAETVELQLVEAGARQDLGEAPAARLVLEGALGGRPTPAGVDLTDESTLRLATAYADLLAATDDPLADDWRAAVLAASPEDDDVAFGEEELPEAVDEPEEPTDTDTGAPDIGDVVGDDELDFDADVEREVAELLGEVDPPQGGAAH</sequence>
<feature type="compositionally biased region" description="Pro residues" evidence="1">
    <location>
        <begin position="141"/>
        <end position="151"/>
    </location>
</feature>
<feature type="compositionally biased region" description="Basic and acidic residues" evidence="1">
    <location>
        <begin position="89"/>
        <end position="124"/>
    </location>
</feature>
<evidence type="ECO:0008006" key="4">
    <source>
        <dbReference type="Google" id="ProtNLM"/>
    </source>
</evidence>
<dbReference type="EMBL" id="FMZF01000006">
    <property type="protein sequence ID" value="SDD20116.1"/>
    <property type="molecule type" value="Genomic_DNA"/>
</dbReference>